<dbReference type="RefSeq" id="WP_225610645.1">
    <property type="nucleotide sequence ID" value="NZ_CP109207.1"/>
</dbReference>
<organism evidence="3">
    <name type="scientific">Streptomyces althioticus</name>
    <dbReference type="NCBI Taxonomy" id="83380"/>
    <lineage>
        <taxon>Bacteria</taxon>
        <taxon>Bacillati</taxon>
        <taxon>Actinomycetota</taxon>
        <taxon>Actinomycetes</taxon>
        <taxon>Kitasatosporales</taxon>
        <taxon>Streptomycetaceae</taxon>
        <taxon>Streptomyces</taxon>
        <taxon>Streptomyces althioticus group</taxon>
    </lineage>
</organism>
<evidence type="ECO:0000256" key="1">
    <source>
        <dbReference type="SAM" id="MobiDB-lite"/>
    </source>
</evidence>
<reference evidence="3" key="1">
    <citation type="submission" date="2022-10" db="EMBL/GenBank/DDBJ databases">
        <title>The complete genomes of actinobacterial strains from the NBC collection.</title>
        <authorList>
            <person name="Joergensen T.S."/>
            <person name="Alvarez Arevalo M."/>
            <person name="Sterndorff E.B."/>
            <person name="Faurdal D."/>
            <person name="Vuksanovic O."/>
            <person name="Mourched A.-S."/>
            <person name="Charusanti P."/>
            <person name="Shaw S."/>
            <person name="Blin K."/>
            <person name="Weber T."/>
        </authorList>
    </citation>
    <scope>NUCLEOTIDE SEQUENCE [LARGE SCALE GENOMIC DNA]</scope>
    <source>
        <strain evidence="3">NBC 01686</strain>
    </source>
</reference>
<keyword evidence="2" id="KW-1133">Transmembrane helix</keyword>
<protein>
    <submittedName>
        <fullName evidence="3">DUF2993 domain-containing protein</fullName>
    </submittedName>
</protein>
<evidence type="ECO:0000313" key="3">
    <source>
        <dbReference type="EMBL" id="WUU52712.1"/>
    </source>
</evidence>
<accession>A0ABZ1Y2L3</accession>
<keyword evidence="2" id="KW-0472">Membrane</keyword>
<dbReference type="Pfam" id="PF11209">
    <property type="entry name" value="LmeA"/>
    <property type="match status" value="1"/>
</dbReference>
<dbReference type="InterPro" id="IPR021373">
    <property type="entry name" value="DUF2993"/>
</dbReference>
<feature type="transmembrane region" description="Helical" evidence="2">
    <location>
        <begin position="35"/>
        <end position="52"/>
    </location>
</feature>
<feature type="region of interest" description="Disordered" evidence="1">
    <location>
        <begin position="1"/>
        <end position="32"/>
    </location>
</feature>
<sequence>MDHSMHDDLPADGSGYEEGAVNASPPSPERRRRPAAVLVGILAALMLTLVVVDRVATGRVENRIATAFQDGLDTPEQPSVHIDGFPVLTQLTDGTLRHVAITAHDLPARGGERPVPVAELAVGLDHLELSDNAEVAHARAVDATAFLSYEDLSNTLGPGISRDTDPGRVEAVLTRPLLGEVTVSAAVRAVSGNRVRFTDVRVTHGNLPPSARRLLDRFFSEPVPLRNIPEGLHLRSVTPTATGLDAHFTGETVTYRPQSSAA</sequence>
<name>A0ABZ1Y2L3_9ACTN</name>
<dbReference type="EMBL" id="CP109207">
    <property type="protein sequence ID" value="WUU52712.1"/>
    <property type="molecule type" value="Genomic_DNA"/>
</dbReference>
<gene>
    <name evidence="3" type="ORF">OIE82_06015</name>
</gene>
<keyword evidence="2" id="KW-0812">Transmembrane</keyword>
<proteinExistence type="predicted"/>
<evidence type="ECO:0000256" key="2">
    <source>
        <dbReference type="SAM" id="Phobius"/>
    </source>
</evidence>